<feature type="region of interest" description="Disordered" evidence="1">
    <location>
        <begin position="645"/>
        <end position="693"/>
    </location>
</feature>
<feature type="compositionally biased region" description="Acidic residues" evidence="1">
    <location>
        <begin position="493"/>
        <end position="509"/>
    </location>
</feature>
<gene>
    <name evidence="2" type="ORF">N7G274_003020</name>
</gene>
<accession>A0ABR4AEV9</accession>
<feature type="compositionally biased region" description="Basic residues" evidence="1">
    <location>
        <begin position="548"/>
        <end position="561"/>
    </location>
</feature>
<sequence>MASNINHTITNKQKFEKMLGGEYGVNIPFSNELCNLETLDETEDHNLPNIDPSSLDQSPLNKGMHTTKVLCNPEREQDEIVAKNESRERHIQDPATSEQRQVFLSSTHPQGTRGVWLPPSSDGLCINTNPTSPFNYPPQTQALRPQPLTRPNSLLRNQYNPWLQNGSLSPSHNNNYTFLDTHNGLLINTNVASHNTGQLRHNSRASAMVNQARQPFEESNLRSPLTPNFNMLLQPKSHQYTPYPDSPSFSPDAHYRSPHTDFNTPVLPHTPSNSSHVSQFHHTPTSSTSSLNPTYREASITPSPRSQVKREQSTSKRRHAAMQTDLSFDNVQLPRIRVPQEDRALVDGLIAAMVDGSDAEDNLGMIKTWDKLRLAKADRLREKAREMLDLVRRAEREEVSEKKAVHQYNSFEHRYEELCKALKTQKTICKHLMEEEYSCIVANDPTYAAQRVKNNRRVNDQKKIAIEVGREMMGEKGRGKGRKVEKVPSVTYVEEDEDSAGDAMSDEDSDATHNPTSHARSRKKAKKSRRASFDDDSDFTIKTPSTTKKTKRQTRSAKKPMHNGNTLSSSRSQRTTHNAHQVEDDDAAQAMDGSPVDYRSHHVQDQYNGYGYNNYQHQPYSPSIGHGLPSMVPELPRGIFGVSNGYQHHDQHTSYSSGTDPTYASDYHGNDGTDTNGFGEGNYGEDLFGPSRH</sequence>
<organism evidence="2 3">
    <name type="scientific">Stereocaulon virgatum</name>
    <dbReference type="NCBI Taxonomy" id="373712"/>
    <lineage>
        <taxon>Eukaryota</taxon>
        <taxon>Fungi</taxon>
        <taxon>Dikarya</taxon>
        <taxon>Ascomycota</taxon>
        <taxon>Pezizomycotina</taxon>
        <taxon>Lecanoromycetes</taxon>
        <taxon>OSLEUM clade</taxon>
        <taxon>Lecanoromycetidae</taxon>
        <taxon>Lecanorales</taxon>
        <taxon>Lecanorineae</taxon>
        <taxon>Stereocaulaceae</taxon>
        <taxon>Stereocaulon</taxon>
    </lineage>
</organism>
<evidence type="ECO:0000313" key="3">
    <source>
        <dbReference type="Proteomes" id="UP001590950"/>
    </source>
</evidence>
<feature type="compositionally biased region" description="Low complexity" evidence="1">
    <location>
        <begin position="283"/>
        <end position="294"/>
    </location>
</feature>
<proteinExistence type="predicted"/>
<feature type="compositionally biased region" description="Polar residues" evidence="1">
    <location>
        <begin position="563"/>
        <end position="579"/>
    </location>
</feature>
<dbReference type="Proteomes" id="UP001590950">
    <property type="component" value="Unassembled WGS sequence"/>
</dbReference>
<feature type="compositionally biased region" description="Polar residues" evidence="1">
    <location>
        <begin position="270"/>
        <end position="282"/>
    </location>
</feature>
<evidence type="ECO:0000313" key="2">
    <source>
        <dbReference type="EMBL" id="KAL2044315.1"/>
    </source>
</evidence>
<name>A0ABR4AEV9_9LECA</name>
<feature type="region of interest" description="Disordered" evidence="1">
    <location>
        <begin position="217"/>
        <end position="322"/>
    </location>
</feature>
<reference evidence="2 3" key="1">
    <citation type="submission" date="2024-09" db="EMBL/GenBank/DDBJ databases">
        <title>Rethinking Asexuality: The Enigmatic Case of Functional Sexual Genes in Lepraria (Stereocaulaceae).</title>
        <authorList>
            <person name="Doellman M."/>
            <person name="Sun Y."/>
            <person name="Barcenas-Pena A."/>
            <person name="Lumbsch H.T."/>
            <person name="Grewe F."/>
        </authorList>
    </citation>
    <scope>NUCLEOTIDE SEQUENCE [LARGE SCALE GENOMIC DNA]</scope>
    <source>
        <strain evidence="2 3">Mercado 3170</strain>
    </source>
</reference>
<comment type="caution">
    <text evidence="2">The sequence shown here is derived from an EMBL/GenBank/DDBJ whole genome shotgun (WGS) entry which is preliminary data.</text>
</comment>
<evidence type="ECO:0000256" key="1">
    <source>
        <dbReference type="SAM" id="MobiDB-lite"/>
    </source>
</evidence>
<keyword evidence="3" id="KW-1185">Reference proteome</keyword>
<feature type="region of interest" description="Disordered" evidence="1">
    <location>
        <begin position="475"/>
        <end position="600"/>
    </location>
</feature>
<feature type="compositionally biased region" description="Basic and acidic residues" evidence="1">
    <location>
        <begin position="475"/>
        <end position="486"/>
    </location>
</feature>
<protein>
    <submittedName>
        <fullName evidence="2">Uncharacterized protein</fullName>
    </submittedName>
</protein>
<dbReference type="EMBL" id="JBEFKJ010000009">
    <property type="protein sequence ID" value="KAL2044315.1"/>
    <property type="molecule type" value="Genomic_DNA"/>
</dbReference>
<feature type="compositionally biased region" description="Polar residues" evidence="1">
    <location>
        <begin position="221"/>
        <end position="240"/>
    </location>
</feature>
<feature type="compositionally biased region" description="Basic residues" evidence="1">
    <location>
        <begin position="519"/>
        <end position="530"/>
    </location>
</feature>
<feature type="compositionally biased region" description="Polar residues" evidence="1">
    <location>
        <begin position="653"/>
        <end position="662"/>
    </location>
</feature>